<dbReference type="SUPFAM" id="SSF81324">
    <property type="entry name" value="Voltage-gated potassium channels"/>
    <property type="match status" value="1"/>
</dbReference>
<feature type="domain" description="PDEase" evidence="13">
    <location>
        <begin position="647"/>
        <end position="1004"/>
    </location>
</feature>
<keyword evidence="5 12" id="KW-1133">Transmembrane helix</keyword>
<evidence type="ECO:0000256" key="3">
    <source>
        <dbReference type="ARBA" id="ARBA00022723"/>
    </source>
</evidence>
<feature type="binding site" evidence="9">
    <location>
        <position position="795"/>
    </location>
    <ligand>
        <name>Zn(2+)</name>
        <dbReference type="ChEBI" id="CHEBI:29105"/>
        <label>1</label>
    </ligand>
</feature>
<dbReference type="VEuPathDB" id="CryptoDB:Cvel_9186"/>
<keyword evidence="4 10" id="KW-0378">Hydrolase</keyword>
<evidence type="ECO:0000259" key="13">
    <source>
        <dbReference type="PROSITE" id="PS51845"/>
    </source>
</evidence>
<feature type="transmembrane region" description="Helical" evidence="12">
    <location>
        <begin position="48"/>
        <end position="66"/>
    </location>
</feature>
<feature type="binding site" evidence="9">
    <location>
        <position position="909"/>
    </location>
    <ligand>
        <name>Zn(2+)</name>
        <dbReference type="ChEBI" id="CHEBI:29105"/>
        <label>1</label>
    </ligand>
</feature>
<gene>
    <name evidence="14" type="ORF">Cvel_9186</name>
</gene>
<feature type="binding site" evidence="8">
    <location>
        <begin position="753"/>
        <end position="757"/>
    </location>
    <ligand>
        <name>AMP</name>
        <dbReference type="ChEBI" id="CHEBI:456215"/>
    </ligand>
</feature>
<comment type="similarity">
    <text evidence="10">Belongs to the cyclic nucleotide phosphodiesterase family.</text>
</comment>
<evidence type="ECO:0000256" key="9">
    <source>
        <dbReference type="PIRSR" id="PIRSR623088-3"/>
    </source>
</evidence>
<feature type="region of interest" description="Disordered" evidence="11">
    <location>
        <begin position="1043"/>
        <end position="1083"/>
    </location>
</feature>
<dbReference type="PRINTS" id="PR00387">
    <property type="entry name" value="PDIESTERASE1"/>
</dbReference>
<dbReference type="InterPro" id="IPR036971">
    <property type="entry name" value="PDEase_catalytic_dom_sf"/>
</dbReference>
<evidence type="ECO:0000256" key="1">
    <source>
        <dbReference type="ARBA" id="ARBA00004141"/>
    </source>
</evidence>
<dbReference type="PROSITE" id="PS51845">
    <property type="entry name" value="PDEASE_I_2"/>
    <property type="match status" value="1"/>
</dbReference>
<feature type="transmembrane region" description="Helical" evidence="12">
    <location>
        <begin position="412"/>
        <end position="433"/>
    </location>
</feature>
<feature type="binding site" evidence="8">
    <location>
        <position position="960"/>
    </location>
    <ligand>
        <name>AMP</name>
        <dbReference type="ChEBI" id="CHEBI:456215"/>
    </ligand>
</feature>
<dbReference type="InterPro" id="IPR027359">
    <property type="entry name" value="Volt_channel_dom_sf"/>
</dbReference>
<dbReference type="InterPro" id="IPR023174">
    <property type="entry name" value="PDEase_CS"/>
</dbReference>
<evidence type="ECO:0000256" key="10">
    <source>
        <dbReference type="RuleBase" id="RU363067"/>
    </source>
</evidence>
<feature type="region of interest" description="Disordered" evidence="11">
    <location>
        <begin position="608"/>
        <end position="650"/>
    </location>
</feature>
<feature type="compositionally biased region" description="Low complexity" evidence="11">
    <location>
        <begin position="608"/>
        <end position="624"/>
    </location>
</feature>
<evidence type="ECO:0000313" key="14">
    <source>
        <dbReference type="EMBL" id="CEM49063.1"/>
    </source>
</evidence>
<feature type="active site" description="Proton donor" evidence="7">
    <location>
        <position position="753"/>
    </location>
</feature>
<evidence type="ECO:0000256" key="8">
    <source>
        <dbReference type="PIRSR" id="PIRSR623088-2"/>
    </source>
</evidence>
<dbReference type="PANTHER" id="PTHR11347">
    <property type="entry name" value="CYCLIC NUCLEOTIDE PHOSPHODIESTERASE"/>
    <property type="match status" value="1"/>
</dbReference>
<protein>
    <recommendedName>
        <fullName evidence="10">Phosphodiesterase</fullName>
        <ecNumber evidence="10">3.1.4.-</ecNumber>
    </recommendedName>
</protein>
<evidence type="ECO:0000256" key="4">
    <source>
        <dbReference type="ARBA" id="ARBA00022801"/>
    </source>
</evidence>
<dbReference type="GO" id="GO:0016020">
    <property type="term" value="C:membrane"/>
    <property type="evidence" value="ECO:0007669"/>
    <property type="project" value="UniProtKB-SubCell"/>
</dbReference>
<evidence type="ECO:0000256" key="5">
    <source>
        <dbReference type="ARBA" id="ARBA00022989"/>
    </source>
</evidence>
<keyword evidence="6 12" id="KW-0472">Membrane</keyword>
<feature type="transmembrane region" description="Helical" evidence="12">
    <location>
        <begin position="304"/>
        <end position="329"/>
    </location>
</feature>
<evidence type="ECO:0000256" key="12">
    <source>
        <dbReference type="SAM" id="Phobius"/>
    </source>
</evidence>
<comment type="cofactor">
    <cofactor evidence="10">
        <name>a divalent metal cation</name>
        <dbReference type="ChEBI" id="CHEBI:60240"/>
    </cofactor>
    <text evidence="10">Binds 2 divalent metal cations per subunit. Site 1 may preferentially bind zinc ions, while site 2 has a preference for magnesium and/or manganese ions.</text>
</comment>
<dbReference type="EMBL" id="CDMZ01004222">
    <property type="protein sequence ID" value="CEM49063.1"/>
    <property type="molecule type" value="Genomic_DNA"/>
</dbReference>
<evidence type="ECO:0000256" key="6">
    <source>
        <dbReference type="ARBA" id="ARBA00023136"/>
    </source>
</evidence>
<evidence type="ECO:0000256" key="2">
    <source>
        <dbReference type="ARBA" id="ARBA00022692"/>
    </source>
</evidence>
<feature type="transmembrane region" description="Helical" evidence="12">
    <location>
        <begin position="440"/>
        <end position="460"/>
    </location>
</feature>
<evidence type="ECO:0000256" key="11">
    <source>
        <dbReference type="SAM" id="MobiDB-lite"/>
    </source>
</evidence>
<dbReference type="InterPro" id="IPR005821">
    <property type="entry name" value="Ion_trans_dom"/>
</dbReference>
<dbReference type="Gene3D" id="1.10.1300.10">
    <property type="entry name" value="3'5'-cyclic nucleotide phosphodiesterase, catalytic domain"/>
    <property type="match status" value="1"/>
</dbReference>
<keyword evidence="3 9" id="KW-0479">Metal-binding</keyword>
<dbReference type="GO" id="GO:0004114">
    <property type="term" value="F:3',5'-cyclic-nucleotide phosphodiesterase activity"/>
    <property type="evidence" value="ECO:0007669"/>
    <property type="project" value="InterPro"/>
</dbReference>
<feature type="binding site" evidence="9">
    <location>
        <position position="796"/>
    </location>
    <ligand>
        <name>Zn(2+)</name>
        <dbReference type="ChEBI" id="CHEBI:29105"/>
        <label>1</label>
    </ligand>
</feature>
<dbReference type="GO" id="GO:0046872">
    <property type="term" value="F:metal ion binding"/>
    <property type="evidence" value="ECO:0007669"/>
    <property type="project" value="UniProtKB-KW"/>
</dbReference>
<feature type="binding site" evidence="8">
    <location>
        <position position="796"/>
    </location>
    <ligand>
        <name>AMP</name>
        <dbReference type="ChEBI" id="CHEBI:456215"/>
    </ligand>
</feature>
<feature type="transmembrane region" description="Helical" evidence="12">
    <location>
        <begin position="277"/>
        <end position="298"/>
    </location>
</feature>
<feature type="transmembrane region" description="Helical" evidence="12">
    <location>
        <begin position="230"/>
        <end position="256"/>
    </location>
</feature>
<name>A0A0G4HX23_9ALVE</name>
<feature type="binding site" evidence="9">
    <location>
        <position position="796"/>
    </location>
    <ligand>
        <name>Zn(2+)</name>
        <dbReference type="ChEBI" id="CHEBI:29105"/>
        <label>2</label>
    </ligand>
</feature>
<dbReference type="InterPro" id="IPR002073">
    <property type="entry name" value="PDEase_catalytic_dom"/>
</dbReference>
<dbReference type="SUPFAM" id="SSF109604">
    <property type="entry name" value="HD-domain/PDEase-like"/>
    <property type="match status" value="1"/>
</dbReference>
<feature type="binding site" evidence="9">
    <location>
        <position position="757"/>
    </location>
    <ligand>
        <name>Zn(2+)</name>
        <dbReference type="ChEBI" id="CHEBI:29105"/>
        <label>1</label>
    </ligand>
</feature>
<dbReference type="InterPro" id="IPR023088">
    <property type="entry name" value="PDEase"/>
</dbReference>
<proteinExistence type="inferred from homology"/>
<dbReference type="InterPro" id="IPR003607">
    <property type="entry name" value="HD/PDEase_dom"/>
</dbReference>
<comment type="subcellular location">
    <subcellularLocation>
        <location evidence="1">Membrane</location>
        <topology evidence="1">Multi-pass membrane protein</topology>
    </subcellularLocation>
</comment>
<dbReference type="Pfam" id="PF00520">
    <property type="entry name" value="Ion_trans"/>
    <property type="match status" value="1"/>
</dbReference>
<dbReference type="GO" id="GO:0007165">
    <property type="term" value="P:signal transduction"/>
    <property type="evidence" value="ECO:0007669"/>
    <property type="project" value="InterPro"/>
</dbReference>
<evidence type="ECO:0000256" key="7">
    <source>
        <dbReference type="PIRSR" id="PIRSR623088-1"/>
    </source>
</evidence>
<feature type="compositionally biased region" description="Basic and acidic residues" evidence="11">
    <location>
        <begin position="1072"/>
        <end position="1083"/>
    </location>
</feature>
<dbReference type="CDD" id="cd00077">
    <property type="entry name" value="HDc"/>
    <property type="match status" value="1"/>
</dbReference>
<keyword evidence="2 12" id="KW-0812">Transmembrane</keyword>
<feature type="compositionally biased region" description="Polar residues" evidence="11">
    <location>
        <begin position="625"/>
        <end position="644"/>
    </location>
</feature>
<dbReference type="AlphaFoldDB" id="A0A0G4HX23"/>
<dbReference type="PhylomeDB" id="A0A0G4HX23"/>
<feature type="binding site" evidence="8">
    <location>
        <position position="909"/>
    </location>
    <ligand>
        <name>AMP</name>
        <dbReference type="ChEBI" id="CHEBI:456215"/>
    </ligand>
</feature>
<organism evidence="14">
    <name type="scientific">Chromera velia CCMP2878</name>
    <dbReference type="NCBI Taxonomy" id="1169474"/>
    <lineage>
        <taxon>Eukaryota</taxon>
        <taxon>Sar</taxon>
        <taxon>Alveolata</taxon>
        <taxon>Colpodellida</taxon>
        <taxon>Chromeraceae</taxon>
        <taxon>Chromera</taxon>
    </lineage>
</organism>
<dbReference type="EC" id="3.1.4.-" evidence="10"/>
<sequence>MWAYTYFKEETKCPTIKTHIISNNTFTKLVFDEYYLAPEYRCNFFFRLTRWLIAMCFLFIAVSFLLNQKDRDYHSICQRRSFCKDACITDHFPRLTCGDSAYQLRYGGNYYGNLYRYYFSTSYSWQRCADYVNKNQEEETNTLFTGRVPRVHTCFEGCRRRDGNGMKIGGIVEDLNYDWQYDNRPNCTADMADGDQFLLCVDPDDTCEKTRFAGETCFSASYTQCVPFALVIYSVLIAAPCIFLSDLLFLVTNLIYLEDLNNCCLATLKCGLQWLELIIALGAFLAVAIQIMAFLTFGRPEVLAISYAFAILFDQVRNLVFQFFIWFALMRKGGLVPVMDEKAEFSFEDDDKEAGIQWRRVLQEVVSSFYFDAVVYSLVGLYAVFVMIQLALGDEQIDQVPGLERVFVYFDLTLLCLFLLEIIIRFVAFGLAYLMDLWNLFDAAVVLVSFVFAIVGQTSGGQPQNTQGLFILRLLRLLRLVLVLRKATKSNKRQRPPGSGIVLTSPVERVLQSLREIKDLEVRGWVGGWMGGWKLSQRDKDNVDWVMDVISSNKLYSVEITKDKAKDPSDMDIEIQTWLRLASEQLKAGEDVQDKELETLLIGKSKKAQQQQQQQQAQDKTSQKNTKAVLSMNALSTSPKDTTQGGDGHDEEADVQFEFHADLFTKYREEGFHRLGPAKVVEGLALLEEMGDEWEFDVWELYGEVGGEYTLAFAGMHCAAVEDLLKVFEIPSQVLCDFFMALSKGYVSTNPYHNSVHAADVVQSFHVLRKWASAKHPQIFGAQETLAGLMAAAVHDFEHPGFNNTLLIQIQHPIAVRYNDISPLENHHVAAAFALMMKEGRRDPLETLSEEQYVSIRRTMIKMVLATDNASHASQMSMFKTKMTRQDFPSLKQLEDKQLLLNMLLHAADISNPAKPLQMYLEWVPRVMEEFWRQGDVEKSKHLTVTPFYDRDNCVIAKCQAGFVEVLCHPLFEALTTFLGPDSSVLMTHIEVVRAHWRAELKGQGNEDAVLKADRGQAGGANGGRKSVFAFLFGKKKDQSAVAVAQAGKDKADSSPLGTPPKKERHHGGTPPRDEEKKTSGKK</sequence>
<dbReference type="Gene3D" id="1.20.120.350">
    <property type="entry name" value="Voltage-gated potassium channels. Chain C"/>
    <property type="match status" value="1"/>
</dbReference>
<feature type="transmembrane region" description="Helical" evidence="12">
    <location>
        <begin position="369"/>
        <end position="392"/>
    </location>
</feature>
<dbReference type="Pfam" id="PF00233">
    <property type="entry name" value="PDEase_I"/>
    <property type="match status" value="1"/>
</dbReference>
<accession>A0A0G4HX23</accession>
<dbReference type="PROSITE" id="PS00126">
    <property type="entry name" value="PDEASE_I_1"/>
    <property type="match status" value="1"/>
</dbReference>
<dbReference type="GO" id="GO:0005216">
    <property type="term" value="F:monoatomic ion channel activity"/>
    <property type="evidence" value="ECO:0007669"/>
    <property type="project" value="InterPro"/>
</dbReference>
<reference evidence="14" key="1">
    <citation type="submission" date="2014-11" db="EMBL/GenBank/DDBJ databases">
        <authorList>
            <person name="Otto D Thomas"/>
            <person name="Naeem Raeece"/>
        </authorList>
    </citation>
    <scope>NUCLEOTIDE SEQUENCE</scope>
</reference>